<dbReference type="PANTHER" id="PTHR30461">
    <property type="entry name" value="DNA-INVERTASE FROM LAMBDOID PROPHAGE"/>
    <property type="match status" value="1"/>
</dbReference>
<protein>
    <submittedName>
        <fullName evidence="7">Site-specific DNA recombinase</fullName>
    </submittedName>
</protein>
<dbReference type="Proteomes" id="UP000199149">
    <property type="component" value="Unassembled WGS sequence"/>
</dbReference>
<dbReference type="SUPFAM" id="SSF53041">
    <property type="entry name" value="Resolvase-like"/>
    <property type="match status" value="1"/>
</dbReference>
<dbReference type="AlphaFoldDB" id="A0A1I5BEJ9"/>
<dbReference type="InterPro" id="IPR036162">
    <property type="entry name" value="Resolvase-like_N_sf"/>
</dbReference>
<dbReference type="FunFam" id="3.40.50.1390:FF:000001">
    <property type="entry name" value="DNA recombinase"/>
    <property type="match status" value="1"/>
</dbReference>
<keyword evidence="2" id="KW-0229">DNA integration</keyword>
<evidence type="ECO:0000313" key="8">
    <source>
        <dbReference type="Proteomes" id="UP000199149"/>
    </source>
</evidence>
<gene>
    <name evidence="7" type="ORF">SAMN05421738_1311</name>
</gene>
<name>A0A1I5BEJ9_9FLAO</name>
<dbReference type="GO" id="GO:0000150">
    <property type="term" value="F:DNA strand exchange activity"/>
    <property type="evidence" value="ECO:0007669"/>
    <property type="project" value="UniProtKB-KW"/>
</dbReference>
<dbReference type="PROSITE" id="PS51736">
    <property type="entry name" value="RECOMBINASES_3"/>
    <property type="match status" value="1"/>
</dbReference>
<keyword evidence="5" id="KW-0233">DNA recombination</keyword>
<evidence type="ECO:0000256" key="4">
    <source>
        <dbReference type="ARBA" id="ARBA00023125"/>
    </source>
</evidence>
<dbReference type="GO" id="GO:0015074">
    <property type="term" value="P:DNA integration"/>
    <property type="evidence" value="ECO:0007669"/>
    <property type="project" value="UniProtKB-KW"/>
</dbReference>
<dbReference type="InterPro" id="IPR006119">
    <property type="entry name" value="Resolv_N"/>
</dbReference>
<dbReference type="EMBL" id="FOUZ01000031">
    <property type="protein sequence ID" value="SFN73106.1"/>
    <property type="molecule type" value="Genomic_DNA"/>
</dbReference>
<comment type="similarity">
    <text evidence="1">Belongs to the site-specific recombinase resolvase family.</text>
</comment>
<sequence>MVDIGYIRVSKSDGSQSLDLQLDALINAGVDSKRIYKDLASGRKDHRPGLENCLKALQPGNNLVIWKLDRLGRDLKHLVNMVDELNNQNIGLKVLAGNGAQIDTSTANGKLIFGIFAALAEFERSLIIERTKAGLEAARARGKKGGRPRKMDITTIKMAMLAMSDKNAVAKEVAKKLGITTTTLYMYINGDGSAKEVALKILNNK</sequence>
<feature type="domain" description="Resolvase/invertase-type recombinase catalytic" evidence="6">
    <location>
        <begin position="2"/>
        <end position="142"/>
    </location>
</feature>
<dbReference type="CDD" id="cd03768">
    <property type="entry name" value="SR_ResInv"/>
    <property type="match status" value="1"/>
</dbReference>
<dbReference type="Pfam" id="PF00239">
    <property type="entry name" value="Resolvase"/>
    <property type="match status" value="1"/>
</dbReference>
<keyword evidence="3" id="KW-0230">DNA invertase</keyword>
<evidence type="ECO:0000256" key="2">
    <source>
        <dbReference type="ARBA" id="ARBA00022908"/>
    </source>
</evidence>
<evidence type="ECO:0000313" key="7">
    <source>
        <dbReference type="EMBL" id="SFN73106.1"/>
    </source>
</evidence>
<evidence type="ECO:0000259" key="6">
    <source>
        <dbReference type="PROSITE" id="PS51736"/>
    </source>
</evidence>
<organism evidence="7 8">
    <name type="scientific">Algoriella xinjiangensis</name>
    <dbReference type="NCBI Taxonomy" id="684065"/>
    <lineage>
        <taxon>Bacteria</taxon>
        <taxon>Pseudomonadati</taxon>
        <taxon>Bacteroidota</taxon>
        <taxon>Flavobacteriia</taxon>
        <taxon>Flavobacteriales</taxon>
        <taxon>Weeksellaceae</taxon>
        <taxon>Algoriella</taxon>
    </lineage>
</organism>
<dbReference type="PANTHER" id="PTHR30461:SF2">
    <property type="entry name" value="SERINE RECOMBINASE PINE-RELATED"/>
    <property type="match status" value="1"/>
</dbReference>
<accession>A0A1I5BEJ9</accession>
<dbReference type="OrthoDB" id="9797501at2"/>
<proteinExistence type="inferred from homology"/>
<dbReference type="Gene3D" id="3.40.50.1390">
    <property type="entry name" value="Resolvase, N-terminal catalytic domain"/>
    <property type="match status" value="1"/>
</dbReference>
<evidence type="ECO:0000256" key="1">
    <source>
        <dbReference type="ARBA" id="ARBA00009913"/>
    </source>
</evidence>
<dbReference type="RefSeq" id="WP_092910698.1">
    <property type="nucleotide sequence ID" value="NZ_FOUZ01000031.1"/>
</dbReference>
<keyword evidence="8" id="KW-1185">Reference proteome</keyword>
<reference evidence="8" key="1">
    <citation type="submission" date="2016-10" db="EMBL/GenBank/DDBJ databases">
        <authorList>
            <person name="Varghese N."/>
            <person name="Submissions S."/>
        </authorList>
    </citation>
    <scope>NUCLEOTIDE SEQUENCE [LARGE SCALE GENOMIC DNA]</scope>
    <source>
        <strain evidence="8">XJ109</strain>
    </source>
</reference>
<keyword evidence="4" id="KW-0238">DNA-binding</keyword>
<dbReference type="GO" id="GO:0003677">
    <property type="term" value="F:DNA binding"/>
    <property type="evidence" value="ECO:0007669"/>
    <property type="project" value="UniProtKB-KW"/>
</dbReference>
<dbReference type="SMART" id="SM00857">
    <property type="entry name" value="Resolvase"/>
    <property type="match status" value="1"/>
</dbReference>
<evidence type="ECO:0000256" key="5">
    <source>
        <dbReference type="ARBA" id="ARBA00023172"/>
    </source>
</evidence>
<evidence type="ECO:0000256" key="3">
    <source>
        <dbReference type="ARBA" id="ARBA00023100"/>
    </source>
</evidence>
<dbReference type="InterPro" id="IPR050639">
    <property type="entry name" value="SSR_resolvase"/>
</dbReference>